<dbReference type="EMBL" id="GBXM01049682">
    <property type="protein sequence ID" value="JAH58895.1"/>
    <property type="molecule type" value="Transcribed_RNA"/>
</dbReference>
<dbReference type="AlphaFoldDB" id="A0A0E9U152"/>
<reference evidence="1" key="1">
    <citation type="submission" date="2014-11" db="EMBL/GenBank/DDBJ databases">
        <authorList>
            <person name="Amaro Gonzalez C."/>
        </authorList>
    </citation>
    <scope>NUCLEOTIDE SEQUENCE</scope>
</reference>
<organism evidence="1">
    <name type="scientific">Anguilla anguilla</name>
    <name type="common">European freshwater eel</name>
    <name type="synonym">Muraena anguilla</name>
    <dbReference type="NCBI Taxonomy" id="7936"/>
    <lineage>
        <taxon>Eukaryota</taxon>
        <taxon>Metazoa</taxon>
        <taxon>Chordata</taxon>
        <taxon>Craniata</taxon>
        <taxon>Vertebrata</taxon>
        <taxon>Euteleostomi</taxon>
        <taxon>Actinopterygii</taxon>
        <taxon>Neopterygii</taxon>
        <taxon>Teleostei</taxon>
        <taxon>Anguilliformes</taxon>
        <taxon>Anguillidae</taxon>
        <taxon>Anguilla</taxon>
    </lineage>
</organism>
<sequence>MDVMHRKDKRLQEHRSAAVRTRVHFSELPIKARKSR</sequence>
<evidence type="ECO:0000313" key="1">
    <source>
        <dbReference type="EMBL" id="JAH58895.1"/>
    </source>
</evidence>
<proteinExistence type="predicted"/>
<protein>
    <submittedName>
        <fullName evidence="1">Uncharacterized protein</fullName>
    </submittedName>
</protein>
<name>A0A0E9U152_ANGAN</name>
<accession>A0A0E9U152</accession>
<reference evidence="1" key="2">
    <citation type="journal article" date="2015" name="Fish Shellfish Immunol.">
        <title>Early steps in the European eel (Anguilla anguilla)-Vibrio vulnificus interaction in the gills: Role of the RtxA13 toxin.</title>
        <authorList>
            <person name="Callol A."/>
            <person name="Pajuelo D."/>
            <person name="Ebbesson L."/>
            <person name="Teles M."/>
            <person name="MacKenzie S."/>
            <person name="Amaro C."/>
        </authorList>
    </citation>
    <scope>NUCLEOTIDE SEQUENCE</scope>
</reference>